<dbReference type="Proteomes" id="UP000295117">
    <property type="component" value="Unassembled WGS sequence"/>
</dbReference>
<dbReference type="AlphaFoldDB" id="A0A4R8S593"/>
<gene>
    <name evidence="1" type="ORF">DE4585_01389</name>
</gene>
<evidence type="ECO:0000313" key="1">
    <source>
        <dbReference type="EMBL" id="TDZ86066.1"/>
    </source>
</evidence>
<sequence length="58" mass="6658">MITVSIIEQYGRRSADWRVDVAATRLLTALDMRNPATHRLEQCDSQLVRSVIVSRDRS</sequence>
<evidence type="ECO:0000313" key="2">
    <source>
        <dbReference type="Proteomes" id="UP000295117"/>
    </source>
</evidence>
<proteinExistence type="predicted"/>
<reference evidence="1 2" key="1">
    <citation type="journal article" date="2019" name="Sci. Rep.">
        <title>Extended insight into the Mycobacterium chelonae-abscessus complex through whole genome sequencing of Mycobacterium salmoniphilum outbreak and Mycobacterium salmoniphilum-like strains.</title>
        <authorList>
            <person name="Behra P.R.K."/>
            <person name="Das S."/>
            <person name="Pettersson B.M.F."/>
            <person name="Shirreff L."/>
            <person name="DuCote T."/>
            <person name="Jacobsson K.G."/>
            <person name="Ennis D.G."/>
            <person name="Kirsebom L.A."/>
        </authorList>
    </citation>
    <scope>NUCLEOTIDE SEQUENCE [LARGE SCALE GENOMIC DNA]</scope>
    <source>
        <strain evidence="1 2">DE 4585</strain>
    </source>
</reference>
<dbReference type="EMBL" id="PECH01000004">
    <property type="protein sequence ID" value="TDZ86066.1"/>
    <property type="molecule type" value="Genomic_DNA"/>
</dbReference>
<organism evidence="1 2">
    <name type="scientific">Mycobacteroides salmoniphilum</name>
    <dbReference type="NCBI Taxonomy" id="404941"/>
    <lineage>
        <taxon>Bacteria</taxon>
        <taxon>Bacillati</taxon>
        <taxon>Actinomycetota</taxon>
        <taxon>Actinomycetes</taxon>
        <taxon>Mycobacteriales</taxon>
        <taxon>Mycobacteriaceae</taxon>
        <taxon>Mycobacteroides</taxon>
    </lineage>
</organism>
<protein>
    <submittedName>
        <fullName evidence="1">Uncharacterized protein</fullName>
    </submittedName>
</protein>
<comment type="caution">
    <text evidence="1">The sequence shown here is derived from an EMBL/GenBank/DDBJ whole genome shotgun (WGS) entry which is preliminary data.</text>
</comment>
<name>A0A4R8S593_9MYCO</name>
<accession>A0A4R8S593</accession>